<dbReference type="OrthoDB" id="9790577at2"/>
<comment type="similarity">
    <text evidence="2">Belongs to the CDP-alcohol phosphatidyltransferase class-I family.</text>
</comment>
<dbReference type="GO" id="GO:0016020">
    <property type="term" value="C:membrane"/>
    <property type="evidence" value="ECO:0007669"/>
    <property type="project" value="InterPro"/>
</dbReference>
<keyword evidence="5" id="KW-1185">Reference proteome</keyword>
<dbReference type="AlphaFoldDB" id="A0A5C1QU76"/>
<keyword evidence="1 2" id="KW-0808">Transferase</keyword>
<reference evidence="4 5" key="1">
    <citation type="submission" date="2019-02" db="EMBL/GenBank/DDBJ databases">
        <title>Complete Genome Sequence and Methylome Analysis of free living Spirochaetas.</title>
        <authorList>
            <person name="Fomenkov A."/>
            <person name="Dubinina G."/>
            <person name="Leshcheva N."/>
            <person name="Mikheeva N."/>
            <person name="Grabovich M."/>
            <person name="Vincze T."/>
            <person name="Roberts R.J."/>
        </authorList>
    </citation>
    <scope>NUCLEOTIDE SEQUENCE [LARGE SCALE GENOMIC DNA]</scope>
    <source>
        <strain evidence="4 5">K2</strain>
    </source>
</reference>
<dbReference type="Proteomes" id="UP000324209">
    <property type="component" value="Chromosome"/>
</dbReference>
<evidence type="ECO:0000256" key="3">
    <source>
        <dbReference type="SAM" id="Phobius"/>
    </source>
</evidence>
<organism evidence="4 5">
    <name type="scientific">Oceanispirochaeta crateris</name>
    <dbReference type="NCBI Taxonomy" id="2518645"/>
    <lineage>
        <taxon>Bacteria</taxon>
        <taxon>Pseudomonadati</taxon>
        <taxon>Spirochaetota</taxon>
        <taxon>Spirochaetia</taxon>
        <taxon>Spirochaetales</taxon>
        <taxon>Spirochaetaceae</taxon>
        <taxon>Oceanispirochaeta</taxon>
    </lineage>
</organism>
<dbReference type="InterPro" id="IPR043130">
    <property type="entry name" value="CDP-OH_PTrfase_TM_dom"/>
</dbReference>
<dbReference type="KEGG" id="ock:EXM22_17030"/>
<accession>A0A5C1QU76</accession>
<evidence type="ECO:0000256" key="1">
    <source>
        <dbReference type="ARBA" id="ARBA00022679"/>
    </source>
</evidence>
<proteinExistence type="inferred from homology"/>
<dbReference type="PROSITE" id="PS00379">
    <property type="entry name" value="CDP_ALCOHOL_P_TRANSF"/>
    <property type="match status" value="1"/>
</dbReference>
<evidence type="ECO:0000256" key="2">
    <source>
        <dbReference type="RuleBase" id="RU003750"/>
    </source>
</evidence>
<feature type="transmembrane region" description="Helical" evidence="3">
    <location>
        <begin position="12"/>
        <end position="40"/>
    </location>
</feature>
<dbReference type="Gene3D" id="1.20.120.1760">
    <property type="match status" value="1"/>
</dbReference>
<dbReference type="GO" id="GO:0008654">
    <property type="term" value="P:phospholipid biosynthetic process"/>
    <property type="evidence" value="ECO:0007669"/>
    <property type="project" value="InterPro"/>
</dbReference>
<sequence length="205" mass="22973">MIDTRLRKHVQFLFNFLASFCARFGVTPNQLTVIGFLLGIASAVSILWGALFPALILLWISGLFDVLDGSLARIKGTSSALGAFIDMIFDRVVEVLFVIFFALVFPESSLAVMAFLGAVIFNFSTFMLAGNLFQNAGEKSMHYDAGLAERTETFIVFSLMLLMPDYGVWILWVFDALILWTGVTRFIKILYQVRENDKNGNTKNK</sequence>
<dbReference type="GO" id="GO:0016780">
    <property type="term" value="F:phosphotransferase activity, for other substituted phosphate groups"/>
    <property type="evidence" value="ECO:0007669"/>
    <property type="project" value="InterPro"/>
</dbReference>
<evidence type="ECO:0000313" key="5">
    <source>
        <dbReference type="Proteomes" id="UP000324209"/>
    </source>
</evidence>
<keyword evidence="3" id="KW-0812">Transmembrane</keyword>
<dbReference type="InterPro" id="IPR000462">
    <property type="entry name" value="CDP-OH_P_trans"/>
</dbReference>
<feature type="transmembrane region" description="Helical" evidence="3">
    <location>
        <begin position="154"/>
        <end position="174"/>
    </location>
</feature>
<keyword evidence="3" id="KW-1133">Transmembrane helix</keyword>
<feature type="transmembrane region" description="Helical" evidence="3">
    <location>
        <begin position="88"/>
        <end position="105"/>
    </location>
</feature>
<feature type="transmembrane region" description="Helical" evidence="3">
    <location>
        <begin position="111"/>
        <end position="133"/>
    </location>
</feature>
<dbReference type="EMBL" id="CP036150">
    <property type="protein sequence ID" value="QEN09602.1"/>
    <property type="molecule type" value="Genomic_DNA"/>
</dbReference>
<gene>
    <name evidence="4" type="ORF">EXM22_17030</name>
</gene>
<keyword evidence="3" id="KW-0472">Membrane</keyword>
<evidence type="ECO:0000313" key="4">
    <source>
        <dbReference type="EMBL" id="QEN09602.1"/>
    </source>
</evidence>
<feature type="transmembrane region" description="Helical" evidence="3">
    <location>
        <begin position="46"/>
        <end position="67"/>
    </location>
</feature>
<protein>
    <submittedName>
        <fullName evidence="4">CDP-alcohol phosphatidyltransferase family protein</fullName>
    </submittedName>
</protein>
<dbReference type="InterPro" id="IPR048254">
    <property type="entry name" value="CDP_ALCOHOL_P_TRANSF_CS"/>
</dbReference>
<dbReference type="Pfam" id="PF01066">
    <property type="entry name" value="CDP-OH_P_transf"/>
    <property type="match status" value="1"/>
</dbReference>
<name>A0A5C1QU76_9SPIO</name>